<comment type="subcellular location">
    <subcellularLocation>
        <location evidence="1">Nucleus</location>
    </subcellularLocation>
</comment>
<name>A0AAN7WM79_9SACH</name>
<evidence type="ECO:0000256" key="7">
    <source>
        <dbReference type="SAM" id="MobiDB-lite"/>
    </source>
</evidence>
<dbReference type="PANTHER" id="PTHR11380">
    <property type="entry name" value="TRANSCRIPTION INITIATION FACTOR TFIID/SUPT3-RELATED"/>
    <property type="match status" value="1"/>
</dbReference>
<feature type="region of interest" description="Disordered" evidence="7">
    <location>
        <begin position="104"/>
        <end position="153"/>
    </location>
</feature>
<reference evidence="9" key="1">
    <citation type="submission" date="2023-07" db="EMBL/GenBank/DDBJ databases">
        <title>A draft genome of Kazachstania heterogenica Y-27499.</title>
        <authorList>
            <person name="Donic C."/>
            <person name="Kralova J.S."/>
            <person name="Fidel L."/>
            <person name="Ben-Dor S."/>
            <person name="Jung S."/>
        </authorList>
    </citation>
    <scope>NUCLEOTIDE SEQUENCE [LARGE SCALE GENOMIC DNA]</scope>
    <source>
        <strain evidence="9">Y27499</strain>
    </source>
</reference>
<keyword evidence="9" id="KW-1185">Reference proteome</keyword>
<evidence type="ECO:0000313" key="9">
    <source>
        <dbReference type="Proteomes" id="UP001306508"/>
    </source>
</evidence>
<dbReference type="EMBL" id="JAWIZZ010000045">
    <property type="protein sequence ID" value="KAK5780235.1"/>
    <property type="molecule type" value="Genomic_DNA"/>
</dbReference>
<dbReference type="CDD" id="cd07978">
    <property type="entry name" value="HFD_TAF13"/>
    <property type="match status" value="1"/>
</dbReference>
<accession>A0AAN7WM79</accession>
<dbReference type="GO" id="GO:0046982">
    <property type="term" value="F:protein heterodimerization activity"/>
    <property type="evidence" value="ECO:0007669"/>
    <property type="project" value="InterPro"/>
</dbReference>
<feature type="compositionally biased region" description="Acidic residues" evidence="7">
    <location>
        <begin position="115"/>
        <end position="131"/>
    </location>
</feature>
<evidence type="ECO:0000313" key="8">
    <source>
        <dbReference type="EMBL" id="KAK5780235.1"/>
    </source>
</evidence>
<organism evidence="8 9">
    <name type="scientific">Arxiozyma heterogenica</name>
    <dbReference type="NCBI Taxonomy" id="278026"/>
    <lineage>
        <taxon>Eukaryota</taxon>
        <taxon>Fungi</taxon>
        <taxon>Dikarya</taxon>
        <taxon>Ascomycota</taxon>
        <taxon>Saccharomycotina</taxon>
        <taxon>Saccharomycetes</taxon>
        <taxon>Saccharomycetales</taxon>
        <taxon>Saccharomycetaceae</taxon>
        <taxon>Arxiozyma</taxon>
    </lineage>
</organism>
<proteinExistence type="inferred from homology"/>
<evidence type="ECO:0000256" key="5">
    <source>
        <dbReference type="ARBA" id="ARBA00038392"/>
    </source>
</evidence>
<sequence length="153" mass="17635">MSRKLKRTNLFTKDLNSLLYSYGDVAQPMQQTSHCLDELVTAYLVDICNSALKTAQNSQRNKIKLDDFKFALRRDPIKLARAEELIATNKLIIEAKKQFSETDNQTLKRFRNNENDDEVDAEDDNENESDEERGSHTKNIKNTSISNKIKGHK</sequence>
<comment type="similarity">
    <text evidence="5">Belongs to the TAF13 family.</text>
</comment>
<comment type="caution">
    <text evidence="8">The sequence shown here is derived from an EMBL/GenBank/DDBJ whole genome shotgun (WGS) entry which is preliminary data.</text>
</comment>
<evidence type="ECO:0000256" key="1">
    <source>
        <dbReference type="ARBA" id="ARBA00004123"/>
    </source>
</evidence>
<dbReference type="GO" id="GO:0005669">
    <property type="term" value="C:transcription factor TFIID complex"/>
    <property type="evidence" value="ECO:0007669"/>
    <property type="project" value="TreeGrafter"/>
</dbReference>
<dbReference type="SUPFAM" id="SSF47113">
    <property type="entry name" value="Histone-fold"/>
    <property type="match status" value="2"/>
</dbReference>
<dbReference type="InterPro" id="IPR003195">
    <property type="entry name" value="TFIID_TAF13"/>
</dbReference>
<keyword evidence="3" id="KW-0804">Transcription</keyword>
<evidence type="ECO:0000256" key="4">
    <source>
        <dbReference type="ARBA" id="ARBA00023242"/>
    </source>
</evidence>
<dbReference type="Gene3D" id="1.10.20.10">
    <property type="entry name" value="Histone, subunit A"/>
    <property type="match status" value="1"/>
</dbReference>
<dbReference type="InterPro" id="IPR009072">
    <property type="entry name" value="Histone-fold"/>
</dbReference>
<dbReference type="Pfam" id="PF02269">
    <property type="entry name" value="TFIID-18kDa"/>
    <property type="match status" value="1"/>
</dbReference>
<keyword evidence="2" id="KW-0805">Transcription regulation</keyword>
<gene>
    <name evidence="8" type="ORF">RI543_002780</name>
</gene>
<dbReference type="Proteomes" id="UP001306508">
    <property type="component" value="Unassembled WGS sequence"/>
</dbReference>
<dbReference type="GO" id="GO:0051123">
    <property type="term" value="P:RNA polymerase II preinitiation complex assembly"/>
    <property type="evidence" value="ECO:0007669"/>
    <property type="project" value="TreeGrafter"/>
</dbReference>
<evidence type="ECO:0000256" key="2">
    <source>
        <dbReference type="ARBA" id="ARBA00023015"/>
    </source>
</evidence>
<dbReference type="AlphaFoldDB" id="A0AAN7WM79"/>
<keyword evidence="4" id="KW-0539">Nucleus</keyword>
<protein>
    <recommendedName>
        <fullName evidence="6">Transcription initiation factor TFIID subunit 13</fullName>
    </recommendedName>
</protein>
<dbReference type="PANTHER" id="PTHR11380:SF5">
    <property type="entry name" value="TRANSCRIPTION INITIATION FACTOR TFIID SUBUNIT 13"/>
    <property type="match status" value="1"/>
</dbReference>
<evidence type="ECO:0000256" key="6">
    <source>
        <dbReference type="ARBA" id="ARBA00040136"/>
    </source>
</evidence>
<evidence type="ECO:0000256" key="3">
    <source>
        <dbReference type="ARBA" id="ARBA00023163"/>
    </source>
</evidence>